<protein>
    <submittedName>
        <fullName evidence="4">Uncharacterized protein</fullName>
    </submittedName>
</protein>
<evidence type="ECO:0000313" key="4">
    <source>
        <dbReference type="EMBL" id="KDN94640.1"/>
    </source>
</evidence>
<evidence type="ECO:0000259" key="2">
    <source>
        <dbReference type="Pfam" id="PF13362"/>
    </source>
</evidence>
<dbReference type="InterPro" id="IPR055570">
    <property type="entry name" value="DUF7146"/>
</dbReference>
<evidence type="ECO:0000256" key="1">
    <source>
        <dbReference type="SAM" id="MobiDB-lite"/>
    </source>
</evidence>
<feature type="domain" description="Toprim" evidence="2">
    <location>
        <begin position="254"/>
        <end position="350"/>
    </location>
</feature>
<sequence>MNNTYAYDATVIKDKAKGRWIEIFQSITHKLDDACKDPGKHVPDPTVTGGKDGFRLFKDAADTGAAYANKEGALKDGFSTLMYVTNKSFKEIIVDVAECLRLEKGEAKTQTREVAKANPKPKPWQPSPKELVERKSKLNNLWRQAAPLHKAQARRAIKYLRSRGIKNKDFSSEKDFRFHPAIWYKNEAENLCQAPGFIQKWRLPDGTPVNIHKILLSNKTDGKAELEKPKLQMKPTAKMTGGAIRIGEPAMGTLSVATGVETALSVTEATSQTCWSTLNDPLLRGFIPPQEVNHLTIWADNDEPDAKGRRSGQEAAYALRDRLSEERPDMKVVVKIPPEEGTDWNDVLVKGDRNLFFSQ</sequence>
<feature type="domain" description="DUF7146" evidence="3">
    <location>
        <begin position="134"/>
        <end position="245"/>
    </location>
</feature>
<reference evidence="4 5" key="1">
    <citation type="submission" date="2014-04" db="EMBL/GenBank/DDBJ databases">
        <title>Draft genome sequence of Hydrogenovibrio marinus MH-110, a model organism for aerobic H2 metabolism.</title>
        <authorList>
            <person name="Cha H.J."/>
            <person name="Jo B.H."/>
            <person name="Hwang B.H."/>
        </authorList>
    </citation>
    <scope>NUCLEOTIDE SEQUENCE [LARGE SCALE GENOMIC DNA]</scope>
    <source>
        <strain evidence="4 5">MH-110</strain>
    </source>
</reference>
<comment type="caution">
    <text evidence="4">The sequence shown here is derived from an EMBL/GenBank/DDBJ whole genome shotgun (WGS) entry which is preliminary data.</text>
</comment>
<dbReference type="STRING" id="28885.EI16_12120"/>
<dbReference type="AlphaFoldDB" id="A0A066ZX26"/>
<keyword evidence="5" id="KW-1185">Reference proteome</keyword>
<evidence type="ECO:0000259" key="3">
    <source>
        <dbReference type="Pfam" id="PF23639"/>
    </source>
</evidence>
<dbReference type="Pfam" id="PF23639">
    <property type="entry name" value="DUF7146"/>
    <property type="match status" value="1"/>
</dbReference>
<dbReference type="Pfam" id="PF13362">
    <property type="entry name" value="Toprim_3"/>
    <property type="match status" value="1"/>
</dbReference>
<accession>A0A066ZX26</accession>
<feature type="region of interest" description="Disordered" evidence="1">
    <location>
        <begin position="108"/>
        <end position="129"/>
    </location>
</feature>
<dbReference type="InterPro" id="IPR006171">
    <property type="entry name" value="TOPRIM_dom"/>
</dbReference>
<name>A0A066ZX26_HYDMR</name>
<proteinExistence type="predicted"/>
<dbReference type="Proteomes" id="UP000027341">
    <property type="component" value="Unassembled WGS sequence"/>
</dbReference>
<evidence type="ECO:0000313" key="5">
    <source>
        <dbReference type="Proteomes" id="UP000027341"/>
    </source>
</evidence>
<organism evidence="4 5">
    <name type="scientific">Hydrogenovibrio marinus</name>
    <dbReference type="NCBI Taxonomy" id="28885"/>
    <lineage>
        <taxon>Bacteria</taxon>
        <taxon>Pseudomonadati</taxon>
        <taxon>Pseudomonadota</taxon>
        <taxon>Gammaproteobacteria</taxon>
        <taxon>Thiotrichales</taxon>
        <taxon>Piscirickettsiaceae</taxon>
        <taxon>Hydrogenovibrio</taxon>
    </lineage>
</organism>
<dbReference type="EMBL" id="JMIU01000002">
    <property type="protein sequence ID" value="KDN94640.1"/>
    <property type="molecule type" value="Genomic_DNA"/>
</dbReference>
<gene>
    <name evidence="4" type="ORF">EI16_12120</name>
</gene>